<organism evidence="1">
    <name type="scientific">Amphimedon queenslandica</name>
    <name type="common">Sponge</name>
    <dbReference type="NCBI Taxonomy" id="400682"/>
    <lineage>
        <taxon>Eukaryota</taxon>
        <taxon>Metazoa</taxon>
        <taxon>Porifera</taxon>
        <taxon>Demospongiae</taxon>
        <taxon>Heteroscleromorpha</taxon>
        <taxon>Haplosclerida</taxon>
        <taxon>Niphatidae</taxon>
        <taxon>Amphimedon</taxon>
    </lineage>
</organism>
<evidence type="ECO:0000313" key="1">
    <source>
        <dbReference type="EnsemblMetazoa" id="Aqu2.1.25621_001"/>
    </source>
</evidence>
<accession>A0A1X7UDQ5</accession>
<name>A0A1X7UDQ5_AMPQE</name>
<protein>
    <submittedName>
        <fullName evidence="1">Uncharacterized protein</fullName>
    </submittedName>
</protein>
<reference evidence="1" key="1">
    <citation type="submission" date="2017-05" db="UniProtKB">
        <authorList>
            <consortium name="EnsemblMetazoa"/>
        </authorList>
    </citation>
    <scope>IDENTIFICATION</scope>
</reference>
<dbReference type="InParanoid" id="A0A1X7UDQ5"/>
<proteinExistence type="predicted"/>
<sequence>MFTKSDKRSPCQCRHLDFISQFTTNIRHVHGPLNPVADALSHIELYQLSSSDTPPVIKFEDMALAQGDCQFLSEETPTLSIWNNFYSSL</sequence>
<dbReference type="EnsemblMetazoa" id="Aqu2.1.25621_001">
    <property type="protein sequence ID" value="Aqu2.1.25621_001"/>
    <property type="gene ID" value="Aqu2.1.25621"/>
</dbReference>
<dbReference type="AlphaFoldDB" id="A0A1X7UDQ5"/>